<gene>
    <name evidence="1" type="ORF">PoB_003270300</name>
</gene>
<accession>A0AAV4AHB9</accession>
<evidence type="ECO:0000313" key="1">
    <source>
        <dbReference type="EMBL" id="GFO06198.1"/>
    </source>
</evidence>
<dbReference type="AlphaFoldDB" id="A0AAV4AHB9"/>
<sequence>MVEELSGVTHARRIKVHWGKDRIQTNTIALTFDSLKPPRRIGMRYLTLDVRPYVPLSMRCQRYGHSKDRCKKPAAVCVRCGKSVHVECDCSADPHCINCQGNHAANSKTCPKFLEEQAILSYKAENGGTFQQACKAVEVEIHRTISTCTYASAVKTLTLKEASNAFQG</sequence>
<dbReference type="EMBL" id="BLXT01003766">
    <property type="protein sequence ID" value="GFO06198.1"/>
    <property type="molecule type" value="Genomic_DNA"/>
</dbReference>
<keyword evidence="2" id="KW-1185">Reference proteome</keyword>
<evidence type="ECO:0000313" key="2">
    <source>
        <dbReference type="Proteomes" id="UP000735302"/>
    </source>
</evidence>
<proteinExistence type="predicted"/>
<reference evidence="1 2" key="1">
    <citation type="journal article" date="2021" name="Elife">
        <title>Chloroplast acquisition without the gene transfer in kleptoplastic sea slugs, Plakobranchus ocellatus.</title>
        <authorList>
            <person name="Maeda T."/>
            <person name="Takahashi S."/>
            <person name="Yoshida T."/>
            <person name="Shimamura S."/>
            <person name="Takaki Y."/>
            <person name="Nagai Y."/>
            <person name="Toyoda A."/>
            <person name="Suzuki Y."/>
            <person name="Arimoto A."/>
            <person name="Ishii H."/>
            <person name="Satoh N."/>
            <person name="Nishiyama T."/>
            <person name="Hasebe M."/>
            <person name="Maruyama T."/>
            <person name="Minagawa J."/>
            <person name="Obokata J."/>
            <person name="Shigenobu S."/>
        </authorList>
    </citation>
    <scope>NUCLEOTIDE SEQUENCE [LARGE SCALE GENOMIC DNA]</scope>
</reference>
<dbReference type="Proteomes" id="UP000735302">
    <property type="component" value="Unassembled WGS sequence"/>
</dbReference>
<comment type="caution">
    <text evidence="1">The sequence shown here is derived from an EMBL/GenBank/DDBJ whole genome shotgun (WGS) entry which is preliminary data.</text>
</comment>
<name>A0AAV4AHB9_9GAST</name>
<protein>
    <submittedName>
        <fullName evidence="1">Nucleic-acid-binding protein from mobile element jockey</fullName>
    </submittedName>
</protein>
<organism evidence="1 2">
    <name type="scientific">Plakobranchus ocellatus</name>
    <dbReference type="NCBI Taxonomy" id="259542"/>
    <lineage>
        <taxon>Eukaryota</taxon>
        <taxon>Metazoa</taxon>
        <taxon>Spiralia</taxon>
        <taxon>Lophotrochozoa</taxon>
        <taxon>Mollusca</taxon>
        <taxon>Gastropoda</taxon>
        <taxon>Heterobranchia</taxon>
        <taxon>Euthyneura</taxon>
        <taxon>Panpulmonata</taxon>
        <taxon>Sacoglossa</taxon>
        <taxon>Placobranchoidea</taxon>
        <taxon>Plakobranchidae</taxon>
        <taxon>Plakobranchus</taxon>
    </lineage>
</organism>